<evidence type="ECO:0000313" key="2">
    <source>
        <dbReference type="EMBL" id="GFR49055.1"/>
    </source>
</evidence>
<feature type="region of interest" description="Disordered" evidence="1">
    <location>
        <begin position="104"/>
        <end position="433"/>
    </location>
</feature>
<feature type="compositionally biased region" description="Low complexity" evidence="1">
    <location>
        <begin position="170"/>
        <end position="219"/>
    </location>
</feature>
<feature type="compositionally biased region" description="Polar residues" evidence="1">
    <location>
        <begin position="390"/>
        <end position="406"/>
    </location>
</feature>
<name>A0AAD3HQM2_9CHLO</name>
<proteinExistence type="predicted"/>
<feature type="region of interest" description="Disordered" evidence="1">
    <location>
        <begin position="455"/>
        <end position="574"/>
    </location>
</feature>
<dbReference type="EMBL" id="BMAR01000027">
    <property type="protein sequence ID" value="GFR49055.1"/>
    <property type="molecule type" value="Genomic_DNA"/>
</dbReference>
<evidence type="ECO:0000313" key="3">
    <source>
        <dbReference type="Proteomes" id="UP001054857"/>
    </source>
</evidence>
<dbReference type="PRINTS" id="PR01217">
    <property type="entry name" value="PRICHEXTENSN"/>
</dbReference>
<reference evidence="2 3" key="1">
    <citation type="journal article" date="2021" name="Sci. Rep.">
        <title>Genome sequencing of the multicellular alga Astrephomene provides insights into convergent evolution of germ-soma differentiation.</title>
        <authorList>
            <person name="Yamashita S."/>
            <person name="Yamamoto K."/>
            <person name="Matsuzaki R."/>
            <person name="Suzuki S."/>
            <person name="Yamaguchi H."/>
            <person name="Hirooka S."/>
            <person name="Minakuchi Y."/>
            <person name="Miyagishima S."/>
            <person name="Kawachi M."/>
            <person name="Toyoda A."/>
            <person name="Nozaki H."/>
        </authorList>
    </citation>
    <scope>NUCLEOTIDE SEQUENCE [LARGE SCALE GENOMIC DNA]</scope>
    <source>
        <strain evidence="2 3">NIES-4017</strain>
    </source>
</reference>
<feature type="compositionally biased region" description="Basic and acidic residues" evidence="1">
    <location>
        <begin position="528"/>
        <end position="553"/>
    </location>
</feature>
<sequence length="574" mass="58987">MAEELARSSGTPDDIVKLVLGQEFLMKCLRKAKFTADLLQDTADACEINDLNALVLGSGLLSVVEASEKLFLMQDEASTVVKVCRKECLRAGVNFGDGAQLTPEELAEEDQDEPVAPPPAPAPPPPPPPPAPTPPAPAPAPTPPASSRVPSQRASGAHEVTPQKQNSKIGQGSAAASAANGTAPTPSSSSAVPAAVTPQASAPASQRAPAQAAATSSGAEHQPDPNFLVKPPAHASTSGGGANGAPSTPVAVTPSGSRSHIPKPMSATPVTPVAATPRDRPVAKPATRASPVTATPQIPSVSSEFGFKTAGTPSANGKHTPTASTSTPSARPPRPSSAPLTARASTTAPLSRDRPTSAVPTPPSANARLPSYAKPTASHKARLLKEDSDIPSSSTTHPLTFASTNKPLRRQVYMSPRVMSTTPEEKKEPKKPIFDNIRSSLLKPTAAFLAWTAGKTKGSKEGDLKASQTLTADVGGTSRPPKAPNSAPPKTLLRGETCTTPLAASSSSGLSGGGAKPTTTPEPFRLASTERHQKAQEELARKKEEKARLESHIPKFKASPLPSTSASPRRTGSP</sequence>
<feature type="compositionally biased region" description="Pro residues" evidence="1">
    <location>
        <begin position="115"/>
        <end position="144"/>
    </location>
</feature>
<evidence type="ECO:0000256" key="1">
    <source>
        <dbReference type="SAM" id="MobiDB-lite"/>
    </source>
</evidence>
<feature type="compositionally biased region" description="Polar residues" evidence="1">
    <location>
        <begin position="561"/>
        <end position="574"/>
    </location>
</feature>
<accession>A0AAD3HQM2</accession>
<dbReference type="AlphaFoldDB" id="A0AAD3HQM2"/>
<dbReference type="Proteomes" id="UP001054857">
    <property type="component" value="Unassembled WGS sequence"/>
</dbReference>
<feature type="compositionally biased region" description="Basic and acidic residues" evidence="1">
    <location>
        <begin position="423"/>
        <end position="433"/>
    </location>
</feature>
<gene>
    <name evidence="2" type="ORF">Agub_g11081</name>
</gene>
<feature type="compositionally biased region" description="Polar residues" evidence="1">
    <location>
        <begin position="290"/>
        <end position="303"/>
    </location>
</feature>
<organism evidence="2 3">
    <name type="scientific">Astrephomene gubernaculifera</name>
    <dbReference type="NCBI Taxonomy" id="47775"/>
    <lineage>
        <taxon>Eukaryota</taxon>
        <taxon>Viridiplantae</taxon>
        <taxon>Chlorophyta</taxon>
        <taxon>core chlorophytes</taxon>
        <taxon>Chlorophyceae</taxon>
        <taxon>CS clade</taxon>
        <taxon>Chlamydomonadales</taxon>
        <taxon>Astrephomenaceae</taxon>
        <taxon>Astrephomene</taxon>
    </lineage>
</organism>
<protein>
    <submittedName>
        <fullName evidence="2">Uncharacterized protein</fullName>
    </submittedName>
</protein>
<keyword evidence="3" id="KW-1185">Reference proteome</keyword>
<comment type="caution">
    <text evidence="2">The sequence shown here is derived from an EMBL/GenBank/DDBJ whole genome shotgun (WGS) entry which is preliminary data.</text>
</comment>
<feature type="compositionally biased region" description="Low complexity" evidence="1">
    <location>
        <begin position="320"/>
        <end position="329"/>
    </location>
</feature>
<feature type="compositionally biased region" description="Low complexity" evidence="1">
    <location>
        <begin position="337"/>
        <end position="350"/>
    </location>
</feature>